<keyword evidence="6 10" id="KW-0576">Peroxisome</keyword>
<evidence type="ECO:0000256" key="5">
    <source>
        <dbReference type="ARBA" id="ARBA00023136"/>
    </source>
</evidence>
<accession>A0A9P7ENT1</accession>
<feature type="domain" description="Peroxisome membrane anchor protein Pex14p N-terminal" evidence="13">
    <location>
        <begin position="5"/>
        <end position="49"/>
    </location>
</feature>
<evidence type="ECO:0000256" key="12">
    <source>
        <dbReference type="SAM" id="MobiDB-lite"/>
    </source>
</evidence>
<keyword evidence="3 10" id="KW-0653">Protein transport</keyword>
<sequence length="309" mass="33998">MSDADRRELVRNAVSFLSDFTTQQAPIAQRVQFLEAKGLSGPEIEEAMKQAANQTARSQPAAQPQNHFQSPYPTYGPAPYPSYPSQQWDWRDYFITAVISGSVVYGAVSLFKKYLQPHLIPPAATAYEQDRDGLTAQFDAAEALLKEIQAETEAVKSAVYEQNERVNKVTKDVESVVVEMREGESKTRDEMREIRDEVENIREMLPKMIEKNKETQKESLSELQQELKSLKALLLSRGSAPLTSSPSTPIPSLAGRPSIPSWQLASSAPVPSATESLPSSTSLNGSFTSVAQLNGKGKETETPSNESSS</sequence>
<feature type="compositionally biased region" description="Polar residues" evidence="12">
    <location>
        <begin position="51"/>
        <end position="72"/>
    </location>
</feature>
<feature type="region of interest" description="Disordered" evidence="12">
    <location>
        <begin position="49"/>
        <end position="75"/>
    </location>
</feature>
<comment type="subcellular location">
    <subcellularLocation>
        <location evidence="9 10">Peroxisome membrane</location>
    </subcellularLocation>
</comment>
<dbReference type="InterPro" id="IPR036388">
    <property type="entry name" value="WH-like_DNA-bd_sf"/>
</dbReference>
<dbReference type="InterPro" id="IPR025655">
    <property type="entry name" value="PEX14"/>
</dbReference>
<dbReference type="PANTHER" id="PTHR23058">
    <property type="entry name" value="PEROXISOMAL MEMBRANE PROTEIN PEX14"/>
    <property type="match status" value="1"/>
</dbReference>
<dbReference type="OrthoDB" id="5549158at2759"/>
<dbReference type="Proteomes" id="UP000807769">
    <property type="component" value="Unassembled WGS sequence"/>
</dbReference>
<comment type="similarity">
    <text evidence="1 10">Belongs to the peroxin-14 family.</text>
</comment>
<dbReference type="GO" id="GO:1990429">
    <property type="term" value="C:peroxisomal importomer complex"/>
    <property type="evidence" value="ECO:0007669"/>
    <property type="project" value="TreeGrafter"/>
</dbReference>
<evidence type="ECO:0000256" key="9">
    <source>
        <dbReference type="ARBA" id="ARBA00046271"/>
    </source>
</evidence>
<evidence type="ECO:0000313" key="14">
    <source>
        <dbReference type="EMBL" id="KAG1826012.1"/>
    </source>
</evidence>
<evidence type="ECO:0000256" key="7">
    <source>
        <dbReference type="ARBA" id="ARBA00029502"/>
    </source>
</evidence>
<feature type="compositionally biased region" description="Low complexity" evidence="12">
    <location>
        <begin position="239"/>
        <end position="254"/>
    </location>
</feature>
<evidence type="ECO:0000313" key="15">
    <source>
        <dbReference type="Proteomes" id="UP000807769"/>
    </source>
</evidence>
<evidence type="ECO:0000256" key="2">
    <source>
        <dbReference type="ARBA" id="ARBA00022448"/>
    </source>
</evidence>
<dbReference type="GO" id="GO:0016560">
    <property type="term" value="P:protein import into peroxisome matrix, docking"/>
    <property type="evidence" value="ECO:0007669"/>
    <property type="project" value="UniProtKB-UniRule"/>
</dbReference>
<gene>
    <name evidence="14" type="ORF">BJ212DRAFT_1317525</name>
</gene>
<proteinExistence type="inferred from homology"/>
<keyword evidence="15" id="KW-1185">Reference proteome</keyword>
<dbReference type="Pfam" id="PF04695">
    <property type="entry name" value="Pex14_N"/>
    <property type="match status" value="1"/>
</dbReference>
<dbReference type="RefSeq" id="XP_041199265.1">
    <property type="nucleotide sequence ID" value="XM_041334255.1"/>
</dbReference>
<evidence type="ECO:0000259" key="13">
    <source>
        <dbReference type="Pfam" id="PF04695"/>
    </source>
</evidence>
<dbReference type="GeneID" id="64628272"/>
<evidence type="ECO:0000256" key="3">
    <source>
        <dbReference type="ARBA" id="ARBA00022927"/>
    </source>
</evidence>
<dbReference type="PANTHER" id="PTHR23058:SF0">
    <property type="entry name" value="PEROXISOMAL MEMBRANE PROTEIN PEX14"/>
    <property type="match status" value="1"/>
</dbReference>
<keyword evidence="2 10" id="KW-0813">Transport</keyword>
<dbReference type="Gene3D" id="1.10.10.10">
    <property type="entry name" value="Winged helix-like DNA-binding domain superfamily/Winged helix DNA-binding domain"/>
    <property type="match status" value="1"/>
</dbReference>
<keyword evidence="4" id="KW-0811">Translocation</keyword>
<evidence type="ECO:0000256" key="1">
    <source>
        <dbReference type="ARBA" id="ARBA00005443"/>
    </source>
</evidence>
<keyword evidence="5 10" id="KW-0472">Membrane</keyword>
<dbReference type="InterPro" id="IPR006785">
    <property type="entry name" value="Pex14_N"/>
</dbReference>
<dbReference type="EMBL" id="JABBWG010000002">
    <property type="protein sequence ID" value="KAG1826012.1"/>
    <property type="molecule type" value="Genomic_DNA"/>
</dbReference>
<dbReference type="GO" id="GO:0005102">
    <property type="term" value="F:signaling receptor binding"/>
    <property type="evidence" value="ECO:0007669"/>
    <property type="project" value="TreeGrafter"/>
</dbReference>
<feature type="compositionally biased region" description="Polar residues" evidence="12">
    <location>
        <begin position="273"/>
        <end position="292"/>
    </location>
</feature>
<name>A0A9P7ENT1_9AGAM</name>
<evidence type="ECO:0000256" key="10">
    <source>
        <dbReference type="RuleBase" id="RU367032"/>
    </source>
</evidence>
<feature type="region of interest" description="Disordered" evidence="12">
    <location>
        <begin position="239"/>
        <end position="309"/>
    </location>
</feature>
<organism evidence="14 15">
    <name type="scientific">Suillus subaureus</name>
    <dbReference type="NCBI Taxonomy" id="48587"/>
    <lineage>
        <taxon>Eukaryota</taxon>
        <taxon>Fungi</taxon>
        <taxon>Dikarya</taxon>
        <taxon>Basidiomycota</taxon>
        <taxon>Agaricomycotina</taxon>
        <taxon>Agaricomycetes</taxon>
        <taxon>Agaricomycetidae</taxon>
        <taxon>Boletales</taxon>
        <taxon>Suillineae</taxon>
        <taxon>Suillaceae</taxon>
        <taxon>Suillus</taxon>
    </lineage>
</organism>
<protein>
    <recommendedName>
        <fullName evidence="7 10">Peroxisomal membrane protein PEX14</fullName>
    </recommendedName>
    <alternativeName>
        <fullName evidence="8 10">Peroxin-14</fullName>
    </alternativeName>
</protein>
<evidence type="ECO:0000256" key="4">
    <source>
        <dbReference type="ARBA" id="ARBA00023010"/>
    </source>
</evidence>
<comment type="function">
    <text evidence="10">Component of the PEX13-PEX14 docking complex, a translocon channel that specifically mediates the import of peroxisomal cargo proteins bound to PEX5 receptor. The PEX13-PEX14 docking complex forms a large import pore which can be opened to a diameter of about 9 nm. Mechanistically, PEX5 receptor along with cargo proteins associates with the PEX14 subunit of the PEX13-PEX14 docking complex in the cytosol, leading to the insertion of the receptor into the organelle membrane with the concomitant translocation of the cargo into the peroxisome matrix.</text>
</comment>
<evidence type="ECO:0000256" key="11">
    <source>
        <dbReference type="SAM" id="Coils"/>
    </source>
</evidence>
<reference evidence="14" key="1">
    <citation type="journal article" date="2020" name="New Phytol.">
        <title>Comparative genomics reveals dynamic genome evolution in host specialist ectomycorrhizal fungi.</title>
        <authorList>
            <person name="Lofgren L.A."/>
            <person name="Nguyen N.H."/>
            <person name="Vilgalys R."/>
            <person name="Ruytinx J."/>
            <person name="Liao H.L."/>
            <person name="Branco S."/>
            <person name="Kuo A."/>
            <person name="LaButti K."/>
            <person name="Lipzen A."/>
            <person name="Andreopoulos W."/>
            <person name="Pangilinan J."/>
            <person name="Riley R."/>
            <person name="Hundley H."/>
            <person name="Na H."/>
            <person name="Barry K."/>
            <person name="Grigoriev I.V."/>
            <person name="Stajich J.E."/>
            <person name="Kennedy P.G."/>
        </authorList>
    </citation>
    <scope>NUCLEOTIDE SEQUENCE</scope>
    <source>
        <strain evidence="14">MN1</strain>
    </source>
</reference>
<evidence type="ECO:0000256" key="8">
    <source>
        <dbReference type="ARBA" id="ARBA00029691"/>
    </source>
</evidence>
<keyword evidence="11" id="KW-0175">Coiled coil</keyword>
<evidence type="ECO:0000256" key="6">
    <source>
        <dbReference type="ARBA" id="ARBA00023140"/>
    </source>
</evidence>
<dbReference type="AlphaFoldDB" id="A0A9P7ENT1"/>
<comment type="caution">
    <text evidence="14">The sequence shown here is derived from an EMBL/GenBank/DDBJ whole genome shotgun (WGS) entry which is preliminary data.</text>
</comment>
<feature type="coiled-coil region" evidence="11">
    <location>
        <begin position="184"/>
        <end position="233"/>
    </location>
</feature>
<dbReference type="GO" id="GO:0005778">
    <property type="term" value="C:peroxisomal membrane"/>
    <property type="evidence" value="ECO:0007669"/>
    <property type="project" value="UniProtKB-SubCell"/>
</dbReference>